<dbReference type="SUPFAM" id="SSF50998">
    <property type="entry name" value="Quinoprotein alcohol dehydrogenase-like"/>
    <property type="match status" value="1"/>
</dbReference>
<evidence type="ECO:0000256" key="19">
    <source>
        <dbReference type="SAM" id="SignalP"/>
    </source>
</evidence>
<evidence type="ECO:0000256" key="13">
    <source>
        <dbReference type="ARBA" id="ARBA00023230"/>
    </source>
</evidence>
<keyword evidence="7" id="KW-0418">Kinase</keyword>
<evidence type="ECO:0000256" key="14">
    <source>
        <dbReference type="ARBA" id="ARBA00037982"/>
    </source>
</evidence>
<keyword evidence="18" id="KW-0472">Membrane</keyword>
<evidence type="ECO:0000256" key="8">
    <source>
        <dbReference type="ARBA" id="ARBA00022824"/>
    </source>
</evidence>
<reference evidence="22 23" key="1">
    <citation type="submission" date="2025-04" db="UniProtKB">
        <authorList>
            <consortium name="RefSeq"/>
        </authorList>
    </citation>
    <scope>IDENTIFICATION</scope>
    <source>
        <tissue evidence="22 23">Silk gland</tissue>
    </source>
</reference>
<keyword evidence="18" id="KW-0812">Transmembrane</keyword>
<dbReference type="InterPro" id="IPR018391">
    <property type="entry name" value="PQQ_b-propeller_rpt"/>
</dbReference>
<dbReference type="GO" id="GO:0004694">
    <property type="term" value="F:eukaryotic translation initiation factor 2alpha kinase activity"/>
    <property type="evidence" value="ECO:0007669"/>
    <property type="project" value="TreeGrafter"/>
</dbReference>
<keyword evidence="18" id="KW-1133">Transmembrane helix</keyword>
<evidence type="ECO:0000256" key="7">
    <source>
        <dbReference type="ARBA" id="ARBA00022777"/>
    </source>
</evidence>
<dbReference type="RefSeq" id="XP_028025192.1">
    <property type="nucleotide sequence ID" value="XM_028169391.1"/>
</dbReference>
<dbReference type="RefSeq" id="XP_028025191.1">
    <property type="nucleotide sequence ID" value="XM_028169390.1"/>
</dbReference>
<evidence type="ECO:0000256" key="15">
    <source>
        <dbReference type="ARBA" id="ARBA00041500"/>
    </source>
</evidence>
<evidence type="ECO:0000256" key="6">
    <source>
        <dbReference type="ARBA" id="ARBA00022741"/>
    </source>
</evidence>
<sequence length="814" mass="91823">MLDQFGLMKILSTIIALSYLVCYLQAEDVPLQLPHCNLSKTKGSSLNNYVMVSTLDGRLTAFNLENGTKAWVVETPPLLSSNLASSEFSGENRVKLVPSLRGSLYTVHGSKIKRLPFNIHQLLSESFTESNNLITAGGHDILRIGIDTKTGRIIYKCNSNGCNNEQQTTETGGDVLVLTRQATAIRGLDPRTGIEKWNFSTAAHELQISRGECIGDRIVTESPVNMHVSMHNQLVTVLSGDLNKPLWEHKLDAPITDVWELYDGNLRNSLWQDSRSSNIMGQMLYVGDHQEQLYILDEFDHSQKDRSLMVVPYQSRKRFIILDKENVYLPLSDKSTYIPFHEAEDSNATEVSDKVKKVRSWLFDILTCFTLALALVLLIFPFYARIRVMIMNVPQTTVNVVFNEDIPSEKELEAKRPSNPEYPGRYEKDFTTVRRLGRGGFGVVFEARNNIDNCSYAVKRITLPRKKERHERVLREARALANLEHPHIVRYFNAWVQPCLASHRSSDCEANSISTTCNTLSPKDASVELKSTASDNSSFVVFARSEGEAPPDGATGPAPERNDSTDKTRASSKRESKDDLASSMRKSQGDVTSSTEQTDCGLRLELYIQMQLCDPNSLYDWLRNNRDCPDRYQRAKVIFGQIVSAVEYVHLEGLIHRDLKPSNIMFAPNGQVKVADFGLVAYMHDAPALCGAARTPRAHPQLTHRVGTEVYMSPEQLQRRPYSYKVDIYSLGLILLELLQPFGTEAERAACLTRVRDQVYPDSFEHKYPKETAVLKLMLNPDPLLRPTASGVRARAPLFEATDEKYHFELPPRN</sequence>
<feature type="signal peptide" evidence="19">
    <location>
        <begin position="1"/>
        <end position="26"/>
    </location>
</feature>
<keyword evidence="5" id="KW-0808">Transferase</keyword>
<evidence type="ECO:0000313" key="22">
    <source>
        <dbReference type="RefSeq" id="XP_028025191.1"/>
    </source>
</evidence>
<feature type="transmembrane region" description="Helical" evidence="18">
    <location>
        <begin position="361"/>
        <end position="384"/>
    </location>
</feature>
<dbReference type="GO" id="GO:0034976">
    <property type="term" value="P:response to endoplasmic reticulum stress"/>
    <property type="evidence" value="ECO:0007669"/>
    <property type="project" value="UniProtKB-ARBA"/>
</dbReference>
<dbReference type="Gene3D" id="3.30.200.20">
    <property type="entry name" value="Phosphorylase Kinase, domain 1"/>
    <property type="match status" value="1"/>
</dbReference>
<dbReference type="SUPFAM" id="SSF56112">
    <property type="entry name" value="Protein kinase-like (PK-like)"/>
    <property type="match status" value="1"/>
</dbReference>
<keyword evidence="21" id="KW-1185">Reference proteome</keyword>
<evidence type="ECO:0000256" key="1">
    <source>
        <dbReference type="ARBA" id="ARBA00004115"/>
    </source>
</evidence>
<dbReference type="Proteomes" id="UP000504629">
    <property type="component" value="Unplaced"/>
</dbReference>
<evidence type="ECO:0000256" key="2">
    <source>
        <dbReference type="ARBA" id="ARBA00012513"/>
    </source>
</evidence>
<evidence type="ECO:0000256" key="18">
    <source>
        <dbReference type="SAM" id="Phobius"/>
    </source>
</evidence>
<evidence type="ECO:0000256" key="3">
    <source>
        <dbReference type="ARBA" id="ARBA00022527"/>
    </source>
</evidence>
<evidence type="ECO:0000259" key="20">
    <source>
        <dbReference type="PROSITE" id="PS50011"/>
    </source>
</evidence>
<dbReference type="GO" id="GO:0006986">
    <property type="term" value="P:response to unfolded protein"/>
    <property type="evidence" value="ECO:0007669"/>
    <property type="project" value="UniProtKB-KW"/>
</dbReference>
<evidence type="ECO:0000256" key="9">
    <source>
        <dbReference type="ARBA" id="ARBA00022840"/>
    </source>
</evidence>
<dbReference type="EC" id="2.7.11.1" evidence="2"/>
<dbReference type="InterPro" id="IPR011009">
    <property type="entry name" value="Kinase-like_dom_sf"/>
</dbReference>
<keyword evidence="6 16" id="KW-0547">Nucleotide-binding</keyword>
<evidence type="ECO:0000256" key="17">
    <source>
        <dbReference type="SAM" id="MobiDB-lite"/>
    </source>
</evidence>
<dbReference type="PANTHER" id="PTHR11042:SF91">
    <property type="entry name" value="EUKARYOTIC TRANSLATION INITIATION FACTOR 2-ALPHA KINASE"/>
    <property type="match status" value="1"/>
</dbReference>
<dbReference type="PROSITE" id="PS00108">
    <property type="entry name" value="PROTEIN_KINASE_ST"/>
    <property type="match status" value="1"/>
</dbReference>
<dbReference type="OrthoDB" id="341578at2759"/>
<evidence type="ECO:0000313" key="23">
    <source>
        <dbReference type="RefSeq" id="XP_028025192.1"/>
    </source>
</evidence>
<keyword evidence="9 16" id="KW-0067">ATP-binding</keyword>
<keyword evidence="8" id="KW-0256">Endoplasmic reticulum</keyword>
<dbReference type="AlphaFoldDB" id="A0A6J2J711"/>
<dbReference type="GeneID" id="114239271"/>
<dbReference type="InterPro" id="IPR015943">
    <property type="entry name" value="WD40/YVTN_repeat-like_dom_sf"/>
</dbReference>
<evidence type="ECO:0000256" key="11">
    <source>
        <dbReference type="ARBA" id="ARBA00023016"/>
    </source>
</evidence>
<proteinExistence type="inferred from homology"/>
<dbReference type="InterPro" id="IPR008271">
    <property type="entry name" value="Ser/Thr_kinase_AS"/>
</dbReference>
<dbReference type="PROSITE" id="PS00107">
    <property type="entry name" value="PROTEIN_KINASE_ATP"/>
    <property type="match status" value="1"/>
</dbReference>
<dbReference type="PROSITE" id="PS50011">
    <property type="entry name" value="PROTEIN_KINASE_DOM"/>
    <property type="match status" value="1"/>
</dbReference>
<comment type="subcellular location">
    <subcellularLocation>
        <location evidence="1">Endoplasmic reticulum membrane</location>
        <topology evidence="1">Single-pass type I membrane protein</topology>
    </subcellularLocation>
</comment>
<dbReference type="InterPro" id="IPR000719">
    <property type="entry name" value="Prot_kinase_dom"/>
</dbReference>
<evidence type="ECO:0000256" key="4">
    <source>
        <dbReference type="ARBA" id="ARBA00022553"/>
    </source>
</evidence>
<dbReference type="FunFam" id="1.10.510.10:FF:000251">
    <property type="entry name" value="eukaryotic translation initiation factor 2-alpha kinase 3"/>
    <property type="match status" value="1"/>
</dbReference>
<evidence type="ECO:0000313" key="21">
    <source>
        <dbReference type="Proteomes" id="UP000504629"/>
    </source>
</evidence>
<dbReference type="SMART" id="SM00564">
    <property type="entry name" value="PQQ"/>
    <property type="match status" value="2"/>
</dbReference>
<gene>
    <name evidence="22 23" type="primary">LOC114239271</name>
</gene>
<evidence type="ECO:0000256" key="12">
    <source>
        <dbReference type="ARBA" id="ARBA00023180"/>
    </source>
</evidence>
<feature type="binding site" evidence="16">
    <location>
        <position position="466"/>
    </location>
    <ligand>
        <name>ATP</name>
        <dbReference type="ChEBI" id="CHEBI:30616"/>
    </ligand>
</feature>
<keyword evidence="13" id="KW-0834">Unfolded protein response</keyword>
<dbReference type="GO" id="GO:0005789">
    <property type="term" value="C:endoplasmic reticulum membrane"/>
    <property type="evidence" value="ECO:0007669"/>
    <property type="project" value="UniProtKB-SubCell"/>
</dbReference>
<dbReference type="Gene3D" id="2.130.10.10">
    <property type="entry name" value="YVTN repeat-like/Quinoprotein amine dehydrogenase"/>
    <property type="match status" value="1"/>
</dbReference>
<evidence type="ECO:0000256" key="16">
    <source>
        <dbReference type="PROSITE-ProRule" id="PRU10141"/>
    </source>
</evidence>
<feature type="compositionally biased region" description="Polar residues" evidence="17">
    <location>
        <begin position="584"/>
        <end position="595"/>
    </location>
</feature>
<feature type="domain" description="Protein kinase" evidence="20">
    <location>
        <begin position="430"/>
        <end position="799"/>
    </location>
</feature>
<feature type="compositionally biased region" description="Basic and acidic residues" evidence="17">
    <location>
        <begin position="560"/>
        <end position="580"/>
    </location>
</feature>
<name>A0A6J2J711_BOMMA</name>
<dbReference type="InterPro" id="IPR050339">
    <property type="entry name" value="CC_SR_Kinase"/>
</dbReference>
<keyword evidence="3" id="KW-0723">Serine/threonine-protein kinase</keyword>
<dbReference type="Gene3D" id="1.10.510.10">
    <property type="entry name" value="Transferase(Phosphotransferase) domain 1"/>
    <property type="match status" value="1"/>
</dbReference>
<evidence type="ECO:0000256" key="5">
    <source>
        <dbReference type="ARBA" id="ARBA00022679"/>
    </source>
</evidence>
<feature type="chain" id="PRO_5044640736" description="non-specific serine/threonine protein kinase" evidence="19">
    <location>
        <begin position="27"/>
        <end position="814"/>
    </location>
</feature>
<dbReference type="InterPro" id="IPR011047">
    <property type="entry name" value="Quinoprotein_ADH-like_sf"/>
</dbReference>
<dbReference type="PANTHER" id="PTHR11042">
    <property type="entry name" value="EUKARYOTIC TRANSLATION INITIATION FACTOR 2-ALPHA KINASE EIF2-ALPHA KINASE -RELATED"/>
    <property type="match status" value="1"/>
</dbReference>
<dbReference type="KEGG" id="bman:114239271"/>
<dbReference type="Pfam" id="PF00069">
    <property type="entry name" value="Pkinase"/>
    <property type="match status" value="2"/>
</dbReference>
<protein>
    <recommendedName>
        <fullName evidence="2">non-specific serine/threonine protein kinase</fullName>
        <ecNumber evidence="2">2.7.11.1</ecNumber>
    </recommendedName>
    <alternativeName>
        <fullName evidence="15">PRKR-like endoplasmic reticulum kinase</fullName>
    </alternativeName>
</protein>
<keyword evidence="10" id="KW-0810">Translation regulation</keyword>
<keyword evidence="4" id="KW-0597">Phosphoprotein</keyword>
<keyword evidence="12" id="KW-0325">Glycoprotein</keyword>
<keyword evidence="19" id="KW-0732">Signal</keyword>
<comment type="similarity">
    <text evidence="14">Belongs to the protein kinase superfamily. Ser/Thr protein kinase family. GCN2 subfamily.</text>
</comment>
<organism evidence="21 22">
    <name type="scientific">Bombyx mandarina</name>
    <name type="common">Wild silk moth</name>
    <name type="synonym">Wild silkworm</name>
    <dbReference type="NCBI Taxonomy" id="7092"/>
    <lineage>
        <taxon>Eukaryota</taxon>
        <taxon>Metazoa</taxon>
        <taxon>Ecdysozoa</taxon>
        <taxon>Arthropoda</taxon>
        <taxon>Hexapoda</taxon>
        <taxon>Insecta</taxon>
        <taxon>Pterygota</taxon>
        <taxon>Neoptera</taxon>
        <taxon>Endopterygota</taxon>
        <taxon>Lepidoptera</taxon>
        <taxon>Glossata</taxon>
        <taxon>Ditrysia</taxon>
        <taxon>Bombycoidea</taxon>
        <taxon>Bombycidae</taxon>
        <taxon>Bombycinae</taxon>
        <taxon>Bombyx</taxon>
    </lineage>
</organism>
<evidence type="ECO:0000256" key="10">
    <source>
        <dbReference type="ARBA" id="ARBA00022845"/>
    </source>
</evidence>
<keyword evidence="11" id="KW-0346">Stress response</keyword>
<feature type="region of interest" description="Disordered" evidence="17">
    <location>
        <begin position="546"/>
        <end position="595"/>
    </location>
</feature>
<dbReference type="GO" id="GO:0005524">
    <property type="term" value="F:ATP binding"/>
    <property type="evidence" value="ECO:0007669"/>
    <property type="project" value="UniProtKB-UniRule"/>
</dbReference>
<dbReference type="SMART" id="SM00220">
    <property type="entry name" value="S_TKc"/>
    <property type="match status" value="1"/>
</dbReference>
<dbReference type="InterPro" id="IPR017441">
    <property type="entry name" value="Protein_kinase_ATP_BS"/>
</dbReference>
<dbReference type="GO" id="GO:0005634">
    <property type="term" value="C:nucleus"/>
    <property type="evidence" value="ECO:0007669"/>
    <property type="project" value="TreeGrafter"/>
</dbReference>
<accession>A0A6J2J711</accession>